<dbReference type="Gene3D" id="3.40.630.40">
    <property type="entry name" value="Zn-dependent exopeptidases"/>
    <property type="match status" value="1"/>
</dbReference>
<dbReference type="InterPro" id="IPR002508">
    <property type="entry name" value="MurNAc-LAA_cat"/>
</dbReference>
<gene>
    <name evidence="2" type="ORF">HELGO_WM8504</name>
</gene>
<dbReference type="Pfam" id="PF01520">
    <property type="entry name" value="Amidase_3"/>
    <property type="match status" value="1"/>
</dbReference>
<reference evidence="2" key="1">
    <citation type="submission" date="2020-01" db="EMBL/GenBank/DDBJ databases">
        <authorList>
            <person name="Meier V. D."/>
            <person name="Meier V D."/>
        </authorList>
    </citation>
    <scope>NUCLEOTIDE SEQUENCE</scope>
    <source>
        <strain evidence="2">HLG_WM_MAG_04</strain>
    </source>
</reference>
<dbReference type="SUPFAM" id="SSF53187">
    <property type="entry name" value="Zn-dependent exopeptidases"/>
    <property type="match status" value="1"/>
</dbReference>
<organism evidence="2">
    <name type="scientific">uncultured Sulfurovum sp</name>
    <dbReference type="NCBI Taxonomy" id="269237"/>
    <lineage>
        <taxon>Bacteria</taxon>
        <taxon>Pseudomonadati</taxon>
        <taxon>Campylobacterota</taxon>
        <taxon>Epsilonproteobacteria</taxon>
        <taxon>Campylobacterales</taxon>
        <taxon>Sulfurovaceae</taxon>
        <taxon>Sulfurovum</taxon>
        <taxon>environmental samples</taxon>
    </lineage>
</organism>
<dbReference type="AlphaFoldDB" id="A0A6S6TPW2"/>
<sequence length="199" mass="22324">MSERKVLMLLAWGMFLLLIMAIWNGRILNTTVLIQAGHVGRLTGNIGSIHNGLVESEWNERVAIRVEDILKNRGIMVERVGARIPAANAEIAIAIHFDGSEKACLTGASIGHDGSEGSRLLAKNWRQEYGAFFPFKWHGDNFTKNLSDYYGFSKVNTSKGFLVLELGEITCKEQTDWLEPRLGEVASRVAYFILKELER</sequence>
<proteinExistence type="predicted"/>
<feature type="domain" description="MurNAc-LAA" evidence="1">
    <location>
        <begin position="32"/>
        <end position="180"/>
    </location>
</feature>
<dbReference type="EMBL" id="CACVAX010000052">
    <property type="protein sequence ID" value="CAA6818338.1"/>
    <property type="molecule type" value="Genomic_DNA"/>
</dbReference>
<dbReference type="GO" id="GO:0008745">
    <property type="term" value="F:N-acetylmuramoyl-L-alanine amidase activity"/>
    <property type="evidence" value="ECO:0007669"/>
    <property type="project" value="InterPro"/>
</dbReference>
<protein>
    <recommendedName>
        <fullName evidence="1">MurNAc-LAA domain-containing protein</fullName>
    </recommendedName>
</protein>
<evidence type="ECO:0000313" key="2">
    <source>
        <dbReference type="EMBL" id="CAA6818338.1"/>
    </source>
</evidence>
<name>A0A6S6TPW2_9BACT</name>
<accession>A0A6S6TPW2</accession>
<evidence type="ECO:0000259" key="1">
    <source>
        <dbReference type="Pfam" id="PF01520"/>
    </source>
</evidence>
<dbReference type="GO" id="GO:0009253">
    <property type="term" value="P:peptidoglycan catabolic process"/>
    <property type="evidence" value="ECO:0007669"/>
    <property type="project" value="InterPro"/>
</dbReference>